<dbReference type="EMBL" id="WOCE01000019">
    <property type="protein sequence ID" value="KAE9592315.1"/>
    <property type="molecule type" value="Genomic_DNA"/>
</dbReference>
<feature type="transmembrane region" description="Helical" evidence="1">
    <location>
        <begin position="6"/>
        <end position="23"/>
    </location>
</feature>
<evidence type="ECO:0000313" key="2">
    <source>
        <dbReference type="EMBL" id="KAE9592315.1"/>
    </source>
</evidence>
<reference evidence="3" key="1">
    <citation type="journal article" date="2020" name="Nat. Commun.">
        <title>Genome sequence of the cluster root forming white lupin.</title>
        <authorList>
            <person name="Hufnagel B."/>
            <person name="Marques A."/>
            <person name="Soriano A."/>
            <person name="Marques L."/>
            <person name="Divol F."/>
            <person name="Doumas P."/>
            <person name="Sallet E."/>
            <person name="Mancinotti D."/>
            <person name="Carrere S."/>
            <person name="Marande W."/>
            <person name="Arribat S."/>
            <person name="Keller J."/>
            <person name="Huneau C."/>
            <person name="Blein T."/>
            <person name="Aime D."/>
            <person name="Laguerre M."/>
            <person name="Taylor J."/>
            <person name="Schubert V."/>
            <person name="Nelson M."/>
            <person name="Geu-Flores F."/>
            <person name="Crespi M."/>
            <person name="Gallardo-Guerrero K."/>
            <person name="Delaux P.-M."/>
            <person name="Salse J."/>
            <person name="Berges H."/>
            <person name="Guyot R."/>
            <person name="Gouzy J."/>
            <person name="Peret B."/>
        </authorList>
    </citation>
    <scope>NUCLEOTIDE SEQUENCE [LARGE SCALE GENOMIC DNA]</scope>
    <source>
        <strain evidence="3">cv. Amiga</strain>
    </source>
</reference>
<proteinExistence type="predicted"/>
<gene>
    <name evidence="2" type="ORF">Lalb_Chr19g0128021</name>
</gene>
<evidence type="ECO:0000256" key="1">
    <source>
        <dbReference type="SAM" id="Phobius"/>
    </source>
</evidence>
<keyword evidence="3" id="KW-1185">Reference proteome</keyword>
<dbReference type="AlphaFoldDB" id="A0A6A4NNM4"/>
<organism evidence="2 3">
    <name type="scientific">Lupinus albus</name>
    <name type="common">White lupine</name>
    <name type="synonym">Lupinus termis</name>
    <dbReference type="NCBI Taxonomy" id="3870"/>
    <lineage>
        <taxon>Eukaryota</taxon>
        <taxon>Viridiplantae</taxon>
        <taxon>Streptophyta</taxon>
        <taxon>Embryophyta</taxon>
        <taxon>Tracheophyta</taxon>
        <taxon>Spermatophyta</taxon>
        <taxon>Magnoliopsida</taxon>
        <taxon>eudicotyledons</taxon>
        <taxon>Gunneridae</taxon>
        <taxon>Pentapetalae</taxon>
        <taxon>rosids</taxon>
        <taxon>fabids</taxon>
        <taxon>Fabales</taxon>
        <taxon>Fabaceae</taxon>
        <taxon>Papilionoideae</taxon>
        <taxon>50 kb inversion clade</taxon>
        <taxon>genistoids sensu lato</taxon>
        <taxon>core genistoids</taxon>
        <taxon>Genisteae</taxon>
        <taxon>Lupinus</taxon>
    </lineage>
</organism>
<sequence>MSYFYLFLYIFLLLFIVVVNKMNSTLLPFDVYAVNEMQSDFQACDIIYITPKKMA</sequence>
<evidence type="ECO:0000313" key="3">
    <source>
        <dbReference type="Proteomes" id="UP000447434"/>
    </source>
</evidence>
<keyword evidence="1" id="KW-0472">Membrane</keyword>
<comment type="caution">
    <text evidence="2">The sequence shown here is derived from an EMBL/GenBank/DDBJ whole genome shotgun (WGS) entry which is preliminary data.</text>
</comment>
<name>A0A6A4NNM4_LUPAL</name>
<keyword evidence="1" id="KW-1133">Transmembrane helix</keyword>
<keyword evidence="1" id="KW-0812">Transmembrane</keyword>
<protein>
    <submittedName>
        <fullName evidence="2">Uncharacterized protein</fullName>
    </submittedName>
</protein>
<accession>A0A6A4NNM4</accession>
<dbReference type="Proteomes" id="UP000447434">
    <property type="component" value="Chromosome 19"/>
</dbReference>